<keyword evidence="3" id="KW-1185">Reference proteome</keyword>
<keyword evidence="1" id="KW-0812">Transmembrane</keyword>
<dbReference type="EMBL" id="QICL01000007">
    <property type="protein sequence ID" value="PXV65545.1"/>
    <property type="molecule type" value="Genomic_DNA"/>
</dbReference>
<keyword evidence="1" id="KW-0472">Membrane</keyword>
<keyword evidence="1" id="KW-1133">Transmembrane helix</keyword>
<sequence length="115" mass="13633">MDMKKEIVISLKQVKTFIKSFLIAFISLFLIVTIFGESYSYHTPFSIGNDYFKAPSFIGDYDISREIDLYELKLIFGQMYWHLIILTVIIFVLFNFFQKYKVSIKNTNETNNKED</sequence>
<comment type="caution">
    <text evidence="2">The sequence shown here is derived from an EMBL/GenBank/DDBJ whole genome shotgun (WGS) entry which is preliminary data.</text>
</comment>
<evidence type="ECO:0000313" key="3">
    <source>
        <dbReference type="Proteomes" id="UP000247973"/>
    </source>
</evidence>
<name>A0A2V3PXI1_9BACT</name>
<proteinExistence type="predicted"/>
<dbReference type="Proteomes" id="UP000247973">
    <property type="component" value="Unassembled WGS sequence"/>
</dbReference>
<evidence type="ECO:0000256" key="1">
    <source>
        <dbReference type="SAM" id="Phobius"/>
    </source>
</evidence>
<dbReference type="AlphaFoldDB" id="A0A2V3PXI1"/>
<gene>
    <name evidence="2" type="ORF">CLV62_107142</name>
</gene>
<feature type="transmembrane region" description="Helical" evidence="1">
    <location>
        <begin position="21"/>
        <end position="41"/>
    </location>
</feature>
<organism evidence="2 3">
    <name type="scientific">Dysgonomonas alginatilytica</name>
    <dbReference type="NCBI Taxonomy" id="1605892"/>
    <lineage>
        <taxon>Bacteria</taxon>
        <taxon>Pseudomonadati</taxon>
        <taxon>Bacteroidota</taxon>
        <taxon>Bacteroidia</taxon>
        <taxon>Bacteroidales</taxon>
        <taxon>Dysgonomonadaceae</taxon>
        <taxon>Dysgonomonas</taxon>
    </lineage>
</organism>
<evidence type="ECO:0000313" key="2">
    <source>
        <dbReference type="EMBL" id="PXV65545.1"/>
    </source>
</evidence>
<feature type="transmembrane region" description="Helical" evidence="1">
    <location>
        <begin position="79"/>
        <end position="97"/>
    </location>
</feature>
<protein>
    <submittedName>
        <fullName evidence="2">Uncharacterized protein</fullName>
    </submittedName>
</protein>
<reference evidence="2 3" key="1">
    <citation type="submission" date="2018-03" db="EMBL/GenBank/DDBJ databases">
        <title>Genomic Encyclopedia of Archaeal and Bacterial Type Strains, Phase II (KMG-II): from individual species to whole genera.</title>
        <authorList>
            <person name="Goeker M."/>
        </authorList>
    </citation>
    <scope>NUCLEOTIDE SEQUENCE [LARGE SCALE GENOMIC DNA]</scope>
    <source>
        <strain evidence="2 3">DSM 100214</strain>
    </source>
</reference>
<accession>A0A2V3PXI1</accession>